<sequence length="242" mass="26902">MDGSEASTLLALASKPTGVLVQTQLTLEALLNTSSWNLPGWNNNDPIPIPSTEQLNSLDQSLALLAQYRNSLRPFNRLSSDILLMIFEEIMSEYGDPFHALYGSYDFFTFAKVCHSWRQLVLATPALWRQISARYPSAALTALERCGDAGFFLVIPEGTPQEIAEPVIKAVANEAHRLRELYLPSNILKREDGSMDPMLQPLVDTPAPLLERIETIKVKLPSSDTWTSSICGPGLRASRWQT</sequence>
<dbReference type="EMBL" id="JANHOG010002871">
    <property type="protein sequence ID" value="KAJ3519179.1"/>
    <property type="molecule type" value="Genomic_DNA"/>
</dbReference>
<evidence type="ECO:0000313" key="2">
    <source>
        <dbReference type="Proteomes" id="UP001148662"/>
    </source>
</evidence>
<accession>A0ACC1RHF7</accession>
<organism evidence="1 2">
    <name type="scientific">Phlebia brevispora</name>
    <dbReference type="NCBI Taxonomy" id="194682"/>
    <lineage>
        <taxon>Eukaryota</taxon>
        <taxon>Fungi</taxon>
        <taxon>Dikarya</taxon>
        <taxon>Basidiomycota</taxon>
        <taxon>Agaricomycotina</taxon>
        <taxon>Agaricomycetes</taxon>
        <taxon>Polyporales</taxon>
        <taxon>Meruliaceae</taxon>
        <taxon>Phlebia</taxon>
    </lineage>
</organism>
<name>A0ACC1RHF7_9APHY</name>
<dbReference type="Proteomes" id="UP001148662">
    <property type="component" value="Unassembled WGS sequence"/>
</dbReference>
<reference evidence="1" key="1">
    <citation type="submission" date="2022-07" db="EMBL/GenBank/DDBJ databases">
        <title>Genome Sequence of Phlebia brevispora.</title>
        <authorList>
            <person name="Buettner E."/>
        </authorList>
    </citation>
    <scope>NUCLEOTIDE SEQUENCE</scope>
    <source>
        <strain evidence="1">MPL23</strain>
    </source>
</reference>
<keyword evidence="2" id="KW-1185">Reference proteome</keyword>
<evidence type="ECO:0000313" key="1">
    <source>
        <dbReference type="EMBL" id="KAJ3519179.1"/>
    </source>
</evidence>
<gene>
    <name evidence="1" type="ORF">NM688_g9339</name>
</gene>
<comment type="caution">
    <text evidence="1">The sequence shown here is derived from an EMBL/GenBank/DDBJ whole genome shotgun (WGS) entry which is preliminary data.</text>
</comment>
<proteinExistence type="predicted"/>
<protein>
    <submittedName>
        <fullName evidence="1">Uncharacterized protein</fullName>
    </submittedName>
</protein>